<proteinExistence type="predicted"/>
<keyword evidence="2" id="KW-1185">Reference proteome</keyword>
<dbReference type="RefSeq" id="WP_123713040.1">
    <property type="nucleotide sequence ID" value="NZ_RKHR01000005.1"/>
</dbReference>
<dbReference type="EMBL" id="RKHR01000005">
    <property type="protein sequence ID" value="ROS00046.1"/>
    <property type="molecule type" value="Genomic_DNA"/>
</dbReference>
<comment type="caution">
    <text evidence="1">The sequence shown here is derived from an EMBL/GenBank/DDBJ whole genome shotgun (WGS) entry which is preliminary data.</text>
</comment>
<dbReference type="PANTHER" id="PTHR35564:SF4">
    <property type="entry name" value="CYTOPLASMIC PROTEIN"/>
    <property type="match status" value="1"/>
</dbReference>
<name>A0A3N2DJT9_9GAMM</name>
<dbReference type="OrthoDB" id="1523296at2"/>
<gene>
    <name evidence="1" type="ORF">EDC56_2680</name>
</gene>
<dbReference type="Pfam" id="PF06996">
    <property type="entry name" value="T6SS_TssG"/>
    <property type="match status" value="1"/>
</dbReference>
<evidence type="ECO:0000313" key="1">
    <source>
        <dbReference type="EMBL" id="ROS00046.1"/>
    </source>
</evidence>
<reference evidence="1 2" key="1">
    <citation type="submission" date="2018-11" db="EMBL/GenBank/DDBJ databases">
        <title>Genomic Encyclopedia of Type Strains, Phase IV (KMG-IV): sequencing the most valuable type-strain genomes for metagenomic binning, comparative biology and taxonomic classification.</title>
        <authorList>
            <person name="Goeker M."/>
        </authorList>
    </citation>
    <scope>NUCLEOTIDE SEQUENCE [LARGE SCALE GENOMIC DNA]</scope>
    <source>
        <strain evidence="1 2">DSM 100316</strain>
    </source>
</reference>
<evidence type="ECO:0000313" key="2">
    <source>
        <dbReference type="Proteomes" id="UP000275394"/>
    </source>
</evidence>
<dbReference type="AlphaFoldDB" id="A0A3N2DJT9"/>
<dbReference type="Proteomes" id="UP000275394">
    <property type="component" value="Unassembled WGS sequence"/>
</dbReference>
<protein>
    <submittedName>
        <fullName evidence="1">Type VI secretion system protein ImpH</fullName>
    </submittedName>
</protein>
<sequence length="363" mass="41179">MATTRRRQSSTLIPRLQDSPGEFDFFQAVRLLERAGKLQSKSELRNSEAIADGAPASKEVVRFRARHQLIFHASDIHSVDEEAIDLYQQNIDKRWSMEVNFLSFAGSQGILPHHISEIIQQRIRHKDHALKDYLDIFNHRTVSLFYKAWHKHQMPMTVERASLYNNQQEDIFTDILCSMAGLTPRQMQLSGNNNFSIAGISGLLSRNVASAEALKKIIKFQLGLAVSIEEFIGQWVPIDPRIQSQLPSQMHPEGLNVKLGSNVVIGENSWQLQNKFRVRLAPLDYEGYMALKPGSSRLKKLQSLIKFSTGIEQDCDIVVSVNSKIIPAAKLENTDNYQPALGWNTYLLDDNKHDQSIEVIISS</sequence>
<dbReference type="NCBIfam" id="TIGR03347">
    <property type="entry name" value="VI_chp_1"/>
    <property type="match status" value="1"/>
</dbReference>
<dbReference type="PANTHER" id="PTHR35564">
    <property type="match status" value="1"/>
</dbReference>
<organism evidence="1 2">
    <name type="scientific">Sinobacterium caligoides</name>
    <dbReference type="NCBI Taxonomy" id="933926"/>
    <lineage>
        <taxon>Bacteria</taxon>
        <taxon>Pseudomonadati</taxon>
        <taxon>Pseudomonadota</taxon>
        <taxon>Gammaproteobacteria</taxon>
        <taxon>Cellvibrionales</taxon>
        <taxon>Spongiibacteraceae</taxon>
        <taxon>Sinobacterium</taxon>
    </lineage>
</organism>
<dbReference type="InterPro" id="IPR010732">
    <property type="entry name" value="T6SS_TssG-like"/>
</dbReference>
<accession>A0A3N2DJT9</accession>